<feature type="compositionally biased region" description="Low complexity" evidence="2">
    <location>
        <begin position="797"/>
        <end position="850"/>
    </location>
</feature>
<dbReference type="OrthoDB" id="7870459at2"/>
<feature type="compositionally biased region" description="Low complexity" evidence="2">
    <location>
        <begin position="926"/>
        <end position="953"/>
    </location>
</feature>
<feature type="region of interest" description="Disordered" evidence="2">
    <location>
        <begin position="1047"/>
        <end position="1224"/>
    </location>
</feature>
<dbReference type="SUPFAM" id="SSF53067">
    <property type="entry name" value="Actin-like ATPase domain"/>
    <property type="match status" value="1"/>
</dbReference>
<accession>A0A344PMM0</accession>
<evidence type="ECO:0000313" key="3">
    <source>
        <dbReference type="EMBL" id="AXC50625.1"/>
    </source>
</evidence>
<feature type="region of interest" description="Disordered" evidence="2">
    <location>
        <begin position="278"/>
        <end position="342"/>
    </location>
</feature>
<dbReference type="InterPro" id="IPR043129">
    <property type="entry name" value="ATPase_NBD"/>
</dbReference>
<feature type="compositionally biased region" description="Low complexity" evidence="2">
    <location>
        <begin position="1187"/>
        <end position="1217"/>
    </location>
</feature>
<feature type="compositionally biased region" description="Low complexity" evidence="2">
    <location>
        <begin position="970"/>
        <end position="986"/>
    </location>
</feature>
<reference evidence="4" key="1">
    <citation type="submission" date="2018-07" db="EMBL/GenBank/DDBJ databases">
        <title>Genome sequencing of Paracoccus sp. SC2-6.</title>
        <authorList>
            <person name="Heo J."/>
            <person name="Kim S.-J."/>
            <person name="Kwon S.-W."/>
        </authorList>
    </citation>
    <scope>NUCLEOTIDE SEQUENCE [LARGE SCALE GENOMIC DNA]</scope>
    <source>
        <strain evidence="4">SC2-6</strain>
    </source>
</reference>
<evidence type="ECO:0000256" key="2">
    <source>
        <dbReference type="SAM" id="MobiDB-lite"/>
    </source>
</evidence>
<feature type="compositionally biased region" description="Basic and acidic residues" evidence="2">
    <location>
        <begin position="894"/>
        <end position="908"/>
    </location>
</feature>
<feature type="region of interest" description="Disordered" evidence="2">
    <location>
        <begin position="180"/>
        <end position="210"/>
    </location>
</feature>
<keyword evidence="4" id="KW-1185">Reference proteome</keyword>
<dbReference type="EMBL" id="CP030918">
    <property type="protein sequence ID" value="AXC50625.1"/>
    <property type="molecule type" value="Genomic_DNA"/>
</dbReference>
<feature type="compositionally biased region" description="Low complexity" evidence="2">
    <location>
        <begin position="735"/>
        <end position="764"/>
    </location>
</feature>
<organism evidence="3 4">
    <name type="scientific">Paracoccus suum</name>
    <dbReference type="NCBI Taxonomy" id="2259340"/>
    <lineage>
        <taxon>Bacteria</taxon>
        <taxon>Pseudomonadati</taxon>
        <taxon>Pseudomonadota</taxon>
        <taxon>Alphaproteobacteria</taxon>
        <taxon>Rhodobacterales</taxon>
        <taxon>Paracoccaceae</taxon>
        <taxon>Paracoccus</taxon>
    </lineage>
</organism>
<dbReference type="RefSeq" id="WP_114076942.1">
    <property type="nucleotide sequence ID" value="NZ_CP030918.1"/>
</dbReference>
<feature type="compositionally biased region" description="Low complexity" evidence="2">
    <location>
        <begin position="878"/>
        <end position="893"/>
    </location>
</feature>
<feature type="coiled-coil region" evidence="1">
    <location>
        <begin position="1246"/>
        <end position="1273"/>
    </location>
</feature>
<protein>
    <recommendedName>
        <fullName evidence="5">Translation initiation factor 2</fullName>
    </recommendedName>
</protein>
<sequence length="1383" mass="139302">MTADSARRPMPDPEAAGPRHALSFDMEAVHLMEREGEEWAWRGAARFDTPDLAGRLATLRRGIDGLKGPGPGQVALIIPDDQVLFTEFTVDPDLPRRAAVAAGLDGLTPYAVDDLAFDWVDAAPDRVRVAAVWRQTLSEAEAFAAGHGFKPIAALADAEGTHLARPVQFIDVPKGKAVAQADKGSAEAPVDETTPSKVAEQASAPGVGAQGRVPLDEALTRIRAISQPGNVNAPDVTVGSENKILPSIVEVTSQAAHDAPVADVSVAVIAEEKAVLSLAGPATPSDAERPPRADEHKVTEADPDKAVAEAGKQSDADADEGSGDASYDAKEAEAQVASANETVTDTVVAQDRQNGTAATPQEVQAAGDGAQPPAEGAADPTHALQSKGVTSAVAKEVQKTEDVAAPEVHDLIGPLPSPQPGDADSLPPTDGGKGEAVTVSKAHAPEVTPVFGPPAPSVAVIGSSAQAKPDAQKVPVFGPPPPSLAKLDPSADQTLGPKTLVAPMRSAAEAADRGWQGRVAPMAAALNRMRVGFSAKMRDAAGKTQDKGSLAVTAASRPSKVKTATVAPPAIPGPSGPVPAELAGTPGLVPATAAVAIPTERPKNTAAPDRNAIKDARAKAFHERANQARAAAVVPRAPAAKAAAPRLTPGQRDFYLMLALLVLGLLAVFLFVPSGRVPALVTAQQPAPAVTNAGPAETTAAEIPAEAPTATEPASQPAAIETATAVAAPAATIAETSEPTAPAEVDQPAAAPDTAEAATTATTPPANPSEPVIADTPSAPAATEQPVTAASPPSPEAAPAAAAKPQAPASDHSLPATAQPAASPAPARVPEAAQAATPAAPRGPASNAAAIEEAVGLAVSQSPSRRPAAGQTQDTRRAPVAPARPAAGDASPRVPRDPLPFDRAREAEPSPVTGIRPPSRPPRAPAEPARTVPAAAPSAATPPAAAKPAAAVKPPAPAAPPARASRPRSRPAAAATPAAATTAPATELTRPTRREGALTAEPAELHLASLDPAPLMKDWLESAFRAVPDSPSRGAFRVGLANDRALFVADVRGPRTAQARPPSRDDAAPVPPIPAKKPAAKKSSGGSSPKSAVDAALAAAAADDAPKKAAPTASAAKGRPGRRPGASGTSSKAVESAIADAIEQSPASPGGVALKSLKSSPFPERAPRAAKGTTTPKPADKTDDDAAALAVAAAAAARPSAPATPDLAPAQPAAPDPDAADAARRAERLRLDEQLQRQAEERIRARAQADARIEAQQRAAAEARARAQAAAEARTAAARGQRVAPVEGDNEPDVAGPVGGGSTSATIASNATLRGIDLSRTTLIGVIGAGPASRGLIRLRNGKIVTVRLGDRIDGGPITSIGKGAVTYVKGGRPYQLLMLAGR</sequence>
<feature type="compositionally biased region" description="Low complexity" evidence="2">
    <location>
        <begin position="1081"/>
        <end position="1116"/>
    </location>
</feature>
<dbReference type="Proteomes" id="UP000252023">
    <property type="component" value="Chromosome"/>
</dbReference>
<feature type="region of interest" description="Disordered" evidence="2">
    <location>
        <begin position="735"/>
        <end position="1005"/>
    </location>
</feature>
<evidence type="ECO:0000256" key="1">
    <source>
        <dbReference type="SAM" id="Coils"/>
    </source>
</evidence>
<feature type="region of interest" description="Disordered" evidence="2">
    <location>
        <begin position="464"/>
        <end position="490"/>
    </location>
</feature>
<proteinExistence type="predicted"/>
<feature type="region of interest" description="Disordered" evidence="2">
    <location>
        <begin position="354"/>
        <end position="397"/>
    </location>
</feature>
<keyword evidence="1" id="KW-0175">Coiled coil</keyword>
<gene>
    <name evidence="3" type="ORF">DRW48_13850</name>
</gene>
<feature type="region of interest" description="Disordered" evidence="2">
    <location>
        <begin position="1277"/>
        <end position="1303"/>
    </location>
</feature>
<dbReference type="KEGG" id="pars:DRW48_13850"/>
<feature type="region of interest" description="Disordered" evidence="2">
    <location>
        <begin position="410"/>
        <end position="439"/>
    </location>
</feature>
<evidence type="ECO:0008006" key="5">
    <source>
        <dbReference type="Google" id="ProtNLM"/>
    </source>
</evidence>
<feature type="compositionally biased region" description="Basic and acidic residues" evidence="2">
    <location>
        <begin position="286"/>
        <end position="315"/>
    </location>
</feature>
<evidence type="ECO:0000313" key="4">
    <source>
        <dbReference type="Proteomes" id="UP000252023"/>
    </source>
</evidence>
<name>A0A344PMM0_9RHOB</name>